<dbReference type="EMBL" id="JAGEUA010000001">
    <property type="protein sequence ID" value="KAL1023843.1"/>
    <property type="molecule type" value="Genomic_DNA"/>
</dbReference>
<dbReference type="InterPro" id="IPR027417">
    <property type="entry name" value="P-loop_NTPase"/>
</dbReference>
<dbReference type="CDD" id="cd01852">
    <property type="entry name" value="AIG1"/>
    <property type="match status" value="1"/>
</dbReference>
<dbReference type="InterPro" id="IPR006703">
    <property type="entry name" value="G_AIG1"/>
</dbReference>
<keyword evidence="4" id="KW-0175">Coiled coil</keyword>
<feature type="domain" description="AIG1-type G" evidence="5">
    <location>
        <begin position="7"/>
        <end position="205"/>
    </location>
</feature>
<proteinExistence type="inferred from homology"/>
<evidence type="ECO:0000256" key="2">
    <source>
        <dbReference type="ARBA" id="ARBA00022741"/>
    </source>
</evidence>
<keyword evidence="2" id="KW-0547">Nucleotide-binding</keyword>
<comment type="caution">
    <text evidence="6">The sequence shown here is derived from an EMBL/GenBank/DDBJ whole genome shotgun (WGS) entry which is preliminary data.</text>
</comment>
<dbReference type="SUPFAM" id="SSF52540">
    <property type="entry name" value="P-loop containing nucleoside triphosphate hydrolases"/>
    <property type="match status" value="1"/>
</dbReference>
<dbReference type="InterPro" id="IPR045058">
    <property type="entry name" value="GIMA/IAN/Toc"/>
</dbReference>
<evidence type="ECO:0000256" key="4">
    <source>
        <dbReference type="SAM" id="Coils"/>
    </source>
</evidence>
<reference evidence="6 7" key="1">
    <citation type="submission" date="2024-06" db="EMBL/GenBank/DDBJ databases">
        <authorList>
            <person name="Pan Q."/>
            <person name="Wen M."/>
            <person name="Jouanno E."/>
            <person name="Zahm M."/>
            <person name="Klopp C."/>
            <person name="Cabau C."/>
            <person name="Louis A."/>
            <person name="Berthelot C."/>
            <person name="Parey E."/>
            <person name="Roest Crollius H."/>
            <person name="Montfort J."/>
            <person name="Robinson-Rechavi M."/>
            <person name="Bouchez O."/>
            <person name="Lampietro C."/>
            <person name="Lopez Roques C."/>
            <person name="Donnadieu C."/>
            <person name="Postlethwait J."/>
            <person name="Bobe J."/>
            <person name="Verreycken H."/>
            <person name="Guiguen Y."/>
        </authorList>
    </citation>
    <scope>NUCLEOTIDE SEQUENCE [LARGE SCALE GENOMIC DNA]</scope>
    <source>
        <strain evidence="6">Up_M1</strain>
        <tissue evidence="6">Testis</tissue>
    </source>
</reference>
<name>A0ABD0XR86_UMBPY</name>
<organism evidence="6 7">
    <name type="scientific">Umbra pygmaea</name>
    <name type="common">Eastern mudminnow</name>
    <dbReference type="NCBI Taxonomy" id="75934"/>
    <lineage>
        <taxon>Eukaryota</taxon>
        <taxon>Metazoa</taxon>
        <taxon>Chordata</taxon>
        <taxon>Craniata</taxon>
        <taxon>Vertebrata</taxon>
        <taxon>Euteleostomi</taxon>
        <taxon>Actinopterygii</taxon>
        <taxon>Neopterygii</taxon>
        <taxon>Teleostei</taxon>
        <taxon>Protacanthopterygii</taxon>
        <taxon>Esociformes</taxon>
        <taxon>Umbridae</taxon>
        <taxon>Umbra</taxon>
    </lineage>
</organism>
<dbReference type="PANTHER" id="PTHR10903">
    <property type="entry name" value="GTPASE, IMAP FAMILY MEMBER-RELATED"/>
    <property type="match status" value="1"/>
</dbReference>
<dbReference type="Gene3D" id="3.40.50.300">
    <property type="entry name" value="P-loop containing nucleotide triphosphate hydrolases"/>
    <property type="match status" value="1"/>
</dbReference>
<evidence type="ECO:0000256" key="1">
    <source>
        <dbReference type="ARBA" id="ARBA00008535"/>
    </source>
</evidence>
<evidence type="ECO:0000313" key="7">
    <source>
        <dbReference type="Proteomes" id="UP001557470"/>
    </source>
</evidence>
<keyword evidence="3" id="KW-0342">GTP-binding</keyword>
<evidence type="ECO:0000256" key="3">
    <source>
        <dbReference type="ARBA" id="ARBA00023134"/>
    </source>
</evidence>
<feature type="coiled-coil region" evidence="4">
    <location>
        <begin position="201"/>
        <end position="260"/>
    </location>
</feature>
<dbReference type="PANTHER" id="PTHR10903:SF186">
    <property type="entry name" value="GTPASE IMAP FAMILY MEMBER 4-LIKE-RELATED"/>
    <property type="match status" value="1"/>
</dbReference>
<sequence length="302" mass="33523">MAGNKQTEEMRIVLVGKTGAGKSAAGNIILGFDAFESKFSSKSLTSECKKVTGGLDDQRVAVIDTPGLFDTTYSKEMITKKIVHCIKLSSPGPHVFLIVIKLGRFTEEEQKTVQMIQKIFGEAASKYTMVLFTHGDNLEGVTINDFIDESEDLKNFVVQCNNQYHVFNKKDKDRSQVGELLKKINSMVEKNGGSFYTSEMFQEVERAIEEEKERILRENEEKNRKEREDLKKQWEGERLKEEQEKLMKEQERKARESAENVNVRAGAELGAKLGSFAGPIGAALGAALGAGVGAAIDACSLQ</sequence>
<comment type="similarity">
    <text evidence="1">Belongs to the TRAFAC class TrmE-Era-EngA-EngB-Septin-like GTPase superfamily. AIG1/Toc34/Toc159-like paraseptin GTPase family. IAN subfamily.</text>
</comment>
<dbReference type="GO" id="GO:0005525">
    <property type="term" value="F:GTP binding"/>
    <property type="evidence" value="ECO:0007669"/>
    <property type="project" value="UniProtKB-KW"/>
</dbReference>
<dbReference type="Pfam" id="PF04548">
    <property type="entry name" value="AIG1"/>
    <property type="match status" value="1"/>
</dbReference>
<gene>
    <name evidence="6" type="ORF">UPYG_G00047110</name>
</gene>
<evidence type="ECO:0000259" key="5">
    <source>
        <dbReference type="PROSITE" id="PS51720"/>
    </source>
</evidence>
<keyword evidence="7" id="KW-1185">Reference proteome</keyword>
<protein>
    <recommendedName>
        <fullName evidence="5">AIG1-type G domain-containing protein</fullName>
    </recommendedName>
</protein>
<dbReference type="FunFam" id="3.40.50.300:FF:002274">
    <property type="entry name" value="Si:dkeyp-69e1.8"/>
    <property type="match status" value="1"/>
</dbReference>
<dbReference type="Proteomes" id="UP001557470">
    <property type="component" value="Unassembled WGS sequence"/>
</dbReference>
<dbReference type="PROSITE" id="PS51720">
    <property type="entry name" value="G_AIG1"/>
    <property type="match status" value="1"/>
</dbReference>
<evidence type="ECO:0000313" key="6">
    <source>
        <dbReference type="EMBL" id="KAL1023843.1"/>
    </source>
</evidence>
<dbReference type="AlphaFoldDB" id="A0ABD0XR86"/>
<accession>A0ABD0XR86</accession>